<keyword evidence="2" id="KW-1185">Reference proteome</keyword>
<name>A0A1I0BVD1_9RHOB</name>
<accession>A0A1I0BVD1</accession>
<reference evidence="1 2" key="1">
    <citation type="submission" date="2016-10" db="EMBL/GenBank/DDBJ databases">
        <authorList>
            <person name="de Groot N.N."/>
        </authorList>
    </citation>
    <scope>NUCLEOTIDE SEQUENCE [LARGE SCALE GENOMIC DNA]</scope>
    <source>
        <strain evidence="1 2">DSM 17862</strain>
    </source>
</reference>
<dbReference type="EMBL" id="FOHO01000003">
    <property type="protein sequence ID" value="SET10964.1"/>
    <property type="molecule type" value="Genomic_DNA"/>
</dbReference>
<dbReference type="PROSITE" id="PS51257">
    <property type="entry name" value="PROKAR_LIPOPROTEIN"/>
    <property type="match status" value="1"/>
</dbReference>
<dbReference type="STRING" id="364199.SAMN04489858_10372"/>
<protein>
    <recommendedName>
        <fullName evidence="3">Excalibur calcium-binding domain-containing protein</fullName>
    </recommendedName>
</protein>
<evidence type="ECO:0008006" key="3">
    <source>
        <dbReference type="Google" id="ProtNLM"/>
    </source>
</evidence>
<proteinExistence type="predicted"/>
<gene>
    <name evidence="1" type="ORF">SAMN04489858_10372</name>
</gene>
<dbReference type="OrthoDB" id="7951357at2"/>
<sequence>MRSWVVISVLALAGCGEHLGYNPNYQFGSNAYGEYRVAREAALVSGDEPPATIPIALPAEAPTPAQIAGQDPVPVPATMGVRRKAAVAAPAAAAAPAAIAAPVTTSGPYPGSTPVLVRYAFAAQHAPGTKIYARNGASAATATRVCAGFATPSAAQTAFLAAGGPETDSRGMDPDGDGFVCGWDPAPFRQSQL</sequence>
<evidence type="ECO:0000313" key="1">
    <source>
        <dbReference type="EMBL" id="SET10964.1"/>
    </source>
</evidence>
<organism evidence="1 2">
    <name type="scientific">Paracoccus homiensis</name>
    <dbReference type="NCBI Taxonomy" id="364199"/>
    <lineage>
        <taxon>Bacteria</taxon>
        <taxon>Pseudomonadati</taxon>
        <taxon>Pseudomonadota</taxon>
        <taxon>Alphaproteobacteria</taxon>
        <taxon>Rhodobacterales</taxon>
        <taxon>Paracoccaceae</taxon>
        <taxon>Paracoccus</taxon>
    </lineage>
</organism>
<evidence type="ECO:0000313" key="2">
    <source>
        <dbReference type="Proteomes" id="UP000199180"/>
    </source>
</evidence>
<dbReference type="RefSeq" id="WP_090732996.1">
    <property type="nucleotide sequence ID" value="NZ_FOHO01000003.1"/>
</dbReference>
<dbReference type="Proteomes" id="UP000199180">
    <property type="component" value="Unassembled WGS sequence"/>
</dbReference>
<dbReference type="AlphaFoldDB" id="A0A1I0BVD1"/>